<dbReference type="InterPro" id="IPR024654">
    <property type="entry name" value="Calcineurin-like_PHP_lpxH"/>
</dbReference>
<evidence type="ECO:0000259" key="3">
    <source>
        <dbReference type="Pfam" id="PF12850"/>
    </source>
</evidence>
<dbReference type="Gene3D" id="3.60.21.10">
    <property type="match status" value="1"/>
</dbReference>
<evidence type="ECO:0000313" key="5">
    <source>
        <dbReference type="Proteomes" id="UP000698335"/>
    </source>
</evidence>
<comment type="similarity">
    <text evidence="1 2">Belongs to the metallophosphoesterase superfamily. YfcE family.</text>
</comment>
<dbReference type="InterPro" id="IPR000979">
    <property type="entry name" value="Phosphodiesterase_MJ0936/Vps29"/>
</dbReference>
<dbReference type="AlphaFoldDB" id="A0A930VYI8"/>
<comment type="caution">
    <text evidence="4">The sequence shown here is derived from an EMBL/GenBank/DDBJ whole genome shotgun (WGS) entry which is preliminary data.</text>
</comment>
<sequence>MSLVRYDIISDTHGYLSAELLEALQGTHCIVHAGDITSLEDYKTLQEIAPVRMCLGNNDFAYDYGPMVRKKVFFYADGLKWEVCHYRERLDLMKCDIAICGHTHRPFIEKDEWTDTLVMNPGSPTFPRGSQGPTIGRIFVDGVAQKIVDAKIIQLGEKDSLSARKVMSGLFSSKS</sequence>
<feature type="domain" description="Calcineurin-like phosphoesterase" evidence="3">
    <location>
        <begin position="8"/>
        <end position="137"/>
    </location>
</feature>
<dbReference type="EMBL" id="JABZGW010000001">
    <property type="protein sequence ID" value="MBF4807098.1"/>
    <property type="molecule type" value="Genomic_DNA"/>
</dbReference>
<organism evidence="4 5">
    <name type="scientific">Lancefieldella rimae</name>
    <dbReference type="NCBI Taxonomy" id="1383"/>
    <lineage>
        <taxon>Bacteria</taxon>
        <taxon>Bacillati</taxon>
        <taxon>Actinomycetota</taxon>
        <taxon>Coriobacteriia</taxon>
        <taxon>Coriobacteriales</taxon>
        <taxon>Atopobiaceae</taxon>
        <taxon>Lancefieldella</taxon>
    </lineage>
</organism>
<proteinExistence type="inferred from homology"/>
<protein>
    <recommendedName>
        <fullName evidence="2">Phosphoesterase</fullName>
        <ecNumber evidence="2">3.1.4.-</ecNumber>
    </recommendedName>
</protein>
<dbReference type="Proteomes" id="UP000698335">
    <property type="component" value="Unassembled WGS sequence"/>
</dbReference>
<dbReference type="Pfam" id="PF12850">
    <property type="entry name" value="Metallophos_2"/>
    <property type="match status" value="1"/>
</dbReference>
<dbReference type="SUPFAM" id="SSF56300">
    <property type="entry name" value="Metallo-dependent phosphatases"/>
    <property type="match status" value="1"/>
</dbReference>
<evidence type="ECO:0000256" key="2">
    <source>
        <dbReference type="RuleBase" id="RU362039"/>
    </source>
</evidence>
<keyword evidence="2" id="KW-0479">Metal-binding</keyword>
<dbReference type="GO" id="GO:0016787">
    <property type="term" value="F:hydrolase activity"/>
    <property type="evidence" value="ECO:0007669"/>
    <property type="project" value="UniProtKB-UniRule"/>
</dbReference>
<reference evidence="4" key="1">
    <citation type="submission" date="2020-04" db="EMBL/GenBank/DDBJ databases">
        <title>Deep metagenomics examines the oral microbiome during advanced dental caries in children, revealing novel taxa and co-occurrences with host molecules.</title>
        <authorList>
            <person name="Baker J.L."/>
            <person name="Morton J.T."/>
            <person name="Dinis M."/>
            <person name="Alvarez R."/>
            <person name="Tran N.C."/>
            <person name="Knight R."/>
            <person name="Edlund A."/>
        </authorList>
    </citation>
    <scope>NUCLEOTIDE SEQUENCE</scope>
    <source>
        <strain evidence="4">JCVI_38_bin.5</strain>
    </source>
</reference>
<name>A0A930VYI8_9ACTN</name>
<dbReference type="GO" id="GO:0046872">
    <property type="term" value="F:metal ion binding"/>
    <property type="evidence" value="ECO:0007669"/>
    <property type="project" value="UniProtKB-KW"/>
</dbReference>
<dbReference type="NCBIfam" id="TIGR00040">
    <property type="entry name" value="yfcE"/>
    <property type="match status" value="1"/>
</dbReference>
<gene>
    <name evidence="4" type="ORF">HXK26_00100</name>
</gene>
<accession>A0A930VYI8</accession>
<dbReference type="InterPro" id="IPR029052">
    <property type="entry name" value="Metallo-depent_PP-like"/>
</dbReference>
<evidence type="ECO:0000313" key="4">
    <source>
        <dbReference type="EMBL" id="MBF4807098.1"/>
    </source>
</evidence>
<evidence type="ECO:0000256" key="1">
    <source>
        <dbReference type="ARBA" id="ARBA00008950"/>
    </source>
</evidence>
<dbReference type="EC" id="3.1.4.-" evidence="2"/>
<comment type="cofactor">
    <cofactor evidence="2">
        <name>a divalent metal cation</name>
        <dbReference type="ChEBI" id="CHEBI:60240"/>
    </cofactor>
</comment>